<dbReference type="RefSeq" id="WP_011241261.1">
    <property type="nucleotide sequence ID" value="NC_017262.1"/>
</dbReference>
<accession>A0A0H3G8I2</accession>
<evidence type="ECO:0000259" key="1">
    <source>
        <dbReference type="PROSITE" id="PS50883"/>
    </source>
</evidence>
<dbReference type="InterPro" id="IPR050706">
    <property type="entry name" value="Cyclic-di-GMP_PDE-like"/>
</dbReference>
<dbReference type="InterPro" id="IPR001633">
    <property type="entry name" value="EAL_dom"/>
</dbReference>
<organism evidence="2 3">
    <name type="scientific">Zymomonas mobilis subsp. mobilis (strain ATCC 10988 / DSM 424 / LMG 404 / NCIMB 8938 / NRRL B-806 / ZM1)</name>
    <dbReference type="NCBI Taxonomy" id="555217"/>
    <lineage>
        <taxon>Bacteria</taxon>
        <taxon>Pseudomonadati</taxon>
        <taxon>Pseudomonadota</taxon>
        <taxon>Alphaproteobacteria</taxon>
        <taxon>Sphingomonadales</taxon>
        <taxon>Zymomonadaceae</taxon>
        <taxon>Zymomonas</taxon>
    </lineage>
</organism>
<protein>
    <submittedName>
        <fullName evidence="2">Diguanylate phosphodiesterase</fullName>
    </submittedName>
</protein>
<feature type="domain" description="EAL" evidence="1">
    <location>
        <begin position="13"/>
        <end position="258"/>
    </location>
</feature>
<dbReference type="GeneID" id="79905165"/>
<evidence type="ECO:0000313" key="3">
    <source>
        <dbReference type="Proteomes" id="UP000001494"/>
    </source>
</evidence>
<dbReference type="GO" id="GO:0071111">
    <property type="term" value="F:cyclic-guanylate-specific phosphodiesterase activity"/>
    <property type="evidence" value="ECO:0007669"/>
    <property type="project" value="InterPro"/>
</dbReference>
<dbReference type="OrthoDB" id="1673646at2"/>
<dbReference type="InterPro" id="IPR035919">
    <property type="entry name" value="EAL_sf"/>
</dbReference>
<dbReference type="PROSITE" id="PS50883">
    <property type="entry name" value="EAL"/>
    <property type="match status" value="1"/>
</dbReference>
<evidence type="ECO:0000313" key="2">
    <source>
        <dbReference type="EMBL" id="AEH63447.1"/>
    </source>
</evidence>
<dbReference type="Gene3D" id="3.20.20.450">
    <property type="entry name" value="EAL domain"/>
    <property type="match status" value="1"/>
</dbReference>
<dbReference type="PANTHER" id="PTHR33121:SF15">
    <property type="entry name" value="BLUE LIGHT- AND TEMPERATURE-REGULATED ANTIREPRESSOR BLUF"/>
    <property type="match status" value="1"/>
</dbReference>
<dbReference type="KEGG" id="zmm:Zmob_1633"/>
<dbReference type="Proteomes" id="UP000001494">
    <property type="component" value="Chromosome"/>
</dbReference>
<dbReference type="HOGENOM" id="CLU_000445_70_50_5"/>
<dbReference type="SMART" id="SM00052">
    <property type="entry name" value="EAL"/>
    <property type="match status" value="1"/>
</dbReference>
<dbReference type="EMBL" id="CP002850">
    <property type="protein sequence ID" value="AEH63447.1"/>
    <property type="molecule type" value="Genomic_DNA"/>
</dbReference>
<dbReference type="AlphaFoldDB" id="A0A0H3G8I2"/>
<dbReference type="PANTHER" id="PTHR33121">
    <property type="entry name" value="CYCLIC DI-GMP PHOSPHODIESTERASE PDEF"/>
    <property type="match status" value="1"/>
</dbReference>
<proteinExistence type="predicted"/>
<reference evidence="2 3" key="1">
    <citation type="journal article" date="2011" name="J. Bacteriol.">
        <title>Genome sequence of the ethanol-producing Zymomonas mobilis subsp. mobilis lectotype strain ATCC 10988.</title>
        <authorList>
            <person name="Pappas K.M."/>
            <person name="Kouvelis V.N."/>
            <person name="Saunders E."/>
            <person name="Brettin T.S."/>
            <person name="Bruce D."/>
            <person name="Detter C."/>
            <person name="Balakireva M."/>
            <person name="Han C.S."/>
            <person name="Savvakis G."/>
            <person name="Kyrpides N.C."/>
            <person name="Typas M.A."/>
        </authorList>
    </citation>
    <scope>NUCLEOTIDE SEQUENCE [LARGE SCALE GENOMIC DNA]</scope>
    <source>
        <strain evidence="3">ATCC 10988 / DSM 424 / CCUG 17860 / LMG 404 / NCIMB 8938 / NRRL B-806 / ZM1</strain>
    </source>
</reference>
<dbReference type="SUPFAM" id="SSF141868">
    <property type="entry name" value="EAL domain-like"/>
    <property type="match status" value="1"/>
</dbReference>
<dbReference type="Pfam" id="PF00563">
    <property type="entry name" value="EAL"/>
    <property type="match status" value="1"/>
</dbReference>
<sequence length="258" mass="29489">MGQIQQPIQGYDSTSPCGDNRDPQPFDFNFIFAFQPIVNIKNGHIYAQEALVRGLKGEGAHSILSRIDENNRYSFDQKARDKALQSALSCNWDGAISINFMPNAVYYPEYCLSQTLSTCEKLGINPARLIFEWSEKEYLTEYDHIRHVISRYKHLNFKVAFDDFGGLYSNFNLLTAYHPDIIKLDRHYVVGIEHDKRRRAVVKAMVGLCRDLGIDFVVEGVETIEEFKVLQDLGVDLMQGFLLARPALMQMPQATMPP</sequence>
<dbReference type="CDD" id="cd01948">
    <property type="entry name" value="EAL"/>
    <property type="match status" value="1"/>
</dbReference>
<gene>
    <name evidence="2" type="ordered locus">Zmob_1633</name>
</gene>
<name>A0A0H3G8I2_ZYMMA</name>
<dbReference type="eggNOG" id="COG2200">
    <property type="taxonomic scope" value="Bacteria"/>
</dbReference>